<organism evidence="1 2">
    <name type="scientific">Pantoea eucrina</name>
    <dbReference type="NCBI Taxonomy" id="472693"/>
    <lineage>
        <taxon>Bacteria</taxon>
        <taxon>Pseudomonadati</taxon>
        <taxon>Pseudomonadota</taxon>
        <taxon>Gammaproteobacteria</taxon>
        <taxon>Enterobacterales</taxon>
        <taxon>Erwiniaceae</taxon>
        <taxon>Pantoea</taxon>
    </lineage>
</organism>
<dbReference type="EMBL" id="JAFCXS010000001">
    <property type="protein sequence ID" value="MBM0746355.1"/>
    <property type="molecule type" value="Genomic_DNA"/>
</dbReference>
<accession>A0ABS1Z1U8</accession>
<evidence type="ECO:0000313" key="2">
    <source>
        <dbReference type="Proteomes" id="UP000809137"/>
    </source>
</evidence>
<gene>
    <name evidence="1" type="ORF">JJB79_02800</name>
</gene>
<dbReference type="GeneID" id="84691038"/>
<protein>
    <submittedName>
        <fullName evidence="1">Uncharacterized protein</fullName>
    </submittedName>
</protein>
<keyword evidence="2" id="KW-1185">Reference proteome</keyword>
<comment type="caution">
    <text evidence="1">The sequence shown here is derived from an EMBL/GenBank/DDBJ whole genome shotgun (WGS) entry which is preliminary data.</text>
</comment>
<dbReference type="RefSeq" id="WP_158086449.1">
    <property type="nucleotide sequence ID" value="NZ_CP083448.1"/>
</dbReference>
<evidence type="ECO:0000313" key="1">
    <source>
        <dbReference type="EMBL" id="MBM0746355.1"/>
    </source>
</evidence>
<proteinExistence type="predicted"/>
<dbReference type="Proteomes" id="UP000809137">
    <property type="component" value="Unassembled WGS sequence"/>
</dbReference>
<name>A0ABS1Z1U8_9GAMM</name>
<sequence>MNAGYDYMEQHDEVLDAVEQDIISVNLPTYDALQHARQQSAERDAAREMSLRA</sequence>
<reference evidence="1 2" key="1">
    <citation type="submission" date="2021-01" db="EMBL/GenBank/DDBJ databases">
        <title>Complete genome sequence of Pantoea eucrina OB49, a heavy metal tolerant bacterium with PGPR potential isolated from wheat in Algeria.</title>
        <authorList>
            <person name="Lekired A."/>
            <person name="Ouzari I.H."/>
        </authorList>
    </citation>
    <scope>NUCLEOTIDE SEQUENCE [LARGE SCALE GENOMIC DNA]</scope>
    <source>
        <strain evidence="1 2">OB49</strain>
    </source>
</reference>